<organism evidence="3">
    <name type="scientific">Schistocephalus solidus</name>
    <name type="common">Tapeworm</name>
    <dbReference type="NCBI Taxonomy" id="70667"/>
    <lineage>
        <taxon>Eukaryota</taxon>
        <taxon>Metazoa</taxon>
        <taxon>Spiralia</taxon>
        <taxon>Lophotrochozoa</taxon>
        <taxon>Platyhelminthes</taxon>
        <taxon>Cestoda</taxon>
        <taxon>Eucestoda</taxon>
        <taxon>Diphyllobothriidea</taxon>
        <taxon>Diphyllobothriidae</taxon>
        <taxon>Schistocephalus</taxon>
    </lineage>
</organism>
<keyword evidence="2" id="KW-0812">Transmembrane</keyword>
<gene>
    <name evidence="3" type="ORF">TR107028</name>
</gene>
<sequence>MDTCFTYFSGNALNGGCSAMTLFFYFLYFLSPINLSAVQSYLSDDFQFDVWNDVIISTGLTKITFGPPPVGPGIISFSVHSPFNKVFASLLPGCPLAVSQYGTHLGLINRQPAENSSVPLYICSSHAGRFMGAVRASAYSTGFAIPGGCGKASTDTFGASTIFARWDDLMNTGLENSSKSRHLDFWTSSVTFYAAAAPRSLNESCTEMLAPNSTLLDKIIYHVYYVPLVTCGGSADSFENPRADEILKAISRISSSGDTLFHGSLVSSVKARDLQLREDFSYSIPLVRHLGVASVVTIIAEYQTNIAANMESSTFVAYTPTVLYTCRPSRELIPEAVHYLSDQLSCSLLSDSVSGTRFFVGLLMVASFLYAVLGSYFVWSRCMLSLLMTSSLIFMFFGYRFEILKSNVSTCVLFGVLIPIATSLSVMIIIWFTCVRRSYQPPLPSIPSRPNIFSRPPIASTSDILSVSRVNFNLEDNEEVGNSRPYQHEISDDYYYDTGKVGGAAGVVGSSVNLLSNATTNTMGIGFNMGFDEMGESSPVSVTETRCSCSSLCCGRFRQANTFRLRRFARLPPVIPAAFLIASLITGACLPSIPFLRIPEAHLSLFTLLVLVILVLLTIYKNFAFGLSVGVSGLYVTLSCFTMLFFPNALLPYVLIDQFLILAWPSDRLRTRHVSAHGRNDMIFLVVWLLGSLLIGFITMCMLRFQDSREHASSSSHARATTANVAAAAAGTTNQTRLAFASAHPPMPIAASRHYSVPFLQRLRLRRGRARSPDLMPLPEPDHEADAFTDTAHLEHSILTTAGAAWPPQPFERSYQPAATERRGLLPPRQRPFQGYGGLTDNGSPLAPMSRVQIAAAASSNPSPLPQLNPFARYTSDTEDHADSGVPSHCISALGRVVSRPPPEVQPPDYSDVRND</sequence>
<accession>A0A0X3PFK5</accession>
<name>A0A0X3PFK5_SCHSO</name>
<dbReference type="EMBL" id="GEEE01012500">
    <property type="protein sequence ID" value="JAP50725.1"/>
    <property type="molecule type" value="Transcribed_RNA"/>
</dbReference>
<feature type="transmembrane region" description="Helical" evidence="2">
    <location>
        <begin position="358"/>
        <end position="379"/>
    </location>
</feature>
<keyword evidence="2" id="KW-0472">Membrane</keyword>
<feature type="transmembrane region" description="Helical" evidence="2">
    <location>
        <begin position="413"/>
        <end position="435"/>
    </location>
</feature>
<feature type="compositionally biased region" description="Low complexity" evidence="1">
    <location>
        <begin position="857"/>
        <end position="870"/>
    </location>
</feature>
<feature type="region of interest" description="Disordered" evidence="1">
    <location>
        <begin position="857"/>
        <end position="916"/>
    </location>
</feature>
<evidence type="ECO:0000256" key="2">
    <source>
        <dbReference type="SAM" id="Phobius"/>
    </source>
</evidence>
<feature type="transmembrane region" description="Helical" evidence="2">
    <location>
        <begin position="601"/>
        <end position="620"/>
    </location>
</feature>
<feature type="transmembrane region" description="Helical" evidence="2">
    <location>
        <begin position="574"/>
        <end position="595"/>
    </location>
</feature>
<feature type="transmembrane region" description="Helical" evidence="2">
    <location>
        <begin position="682"/>
        <end position="703"/>
    </location>
</feature>
<dbReference type="AlphaFoldDB" id="A0A0X3PFK5"/>
<dbReference type="EMBL" id="GEEE01004682">
    <property type="protein sequence ID" value="JAP58543.1"/>
    <property type="molecule type" value="Transcribed_RNA"/>
</dbReference>
<proteinExistence type="predicted"/>
<reference evidence="3" key="1">
    <citation type="submission" date="2016-01" db="EMBL/GenBank/DDBJ databases">
        <title>Reference transcriptome for the parasite Schistocephalus solidus: insights into the molecular evolution of parasitism.</title>
        <authorList>
            <person name="Hebert F.O."/>
            <person name="Grambauer S."/>
            <person name="Barber I."/>
            <person name="Landry C.R."/>
            <person name="Aubin-Horth N."/>
        </authorList>
    </citation>
    <scope>NUCLEOTIDE SEQUENCE</scope>
</reference>
<protein>
    <submittedName>
        <fullName evidence="3">Uncharacterized protein</fullName>
    </submittedName>
</protein>
<evidence type="ECO:0000313" key="3">
    <source>
        <dbReference type="EMBL" id="JAP50725.1"/>
    </source>
</evidence>
<keyword evidence="2" id="KW-1133">Transmembrane helix</keyword>
<feature type="transmembrane region" description="Helical" evidence="2">
    <location>
        <begin position="632"/>
        <end position="656"/>
    </location>
</feature>
<evidence type="ECO:0000256" key="1">
    <source>
        <dbReference type="SAM" id="MobiDB-lite"/>
    </source>
</evidence>
<feature type="transmembrane region" description="Helical" evidence="2">
    <location>
        <begin position="384"/>
        <end position="401"/>
    </location>
</feature>
<feature type="transmembrane region" description="Helical" evidence="2">
    <location>
        <begin position="12"/>
        <end position="30"/>
    </location>
</feature>